<organism evidence="2 3">
    <name type="scientific">Hyaloscypha hepaticicola</name>
    <dbReference type="NCBI Taxonomy" id="2082293"/>
    <lineage>
        <taxon>Eukaryota</taxon>
        <taxon>Fungi</taxon>
        <taxon>Dikarya</taxon>
        <taxon>Ascomycota</taxon>
        <taxon>Pezizomycotina</taxon>
        <taxon>Leotiomycetes</taxon>
        <taxon>Helotiales</taxon>
        <taxon>Hyaloscyphaceae</taxon>
        <taxon>Hyaloscypha</taxon>
    </lineage>
</organism>
<evidence type="ECO:0000313" key="3">
    <source>
        <dbReference type="Proteomes" id="UP000235672"/>
    </source>
</evidence>
<evidence type="ECO:0000313" key="2">
    <source>
        <dbReference type="EMBL" id="PMD26460.1"/>
    </source>
</evidence>
<sequence length="433" mass="48959">MKTCKLAATHDISYVWVDTCCIDKSSSAELSEAINSMWRYYKDAEVCYAYLSDLPRRANVVEELKACKWFTRGWTLQELIAPKELRFYDETWHFQGTKDHFAQPVHQITKIPPDVLRNPDGLAKFSIAERMTWASKRETTRIEDTAYCLLGIFDINMPLLYGEKGHLSVFNKRSLRTTMISAYLAGVPKMVKSRFSYLGVIRSGPKPVILTVATNVPTNVISTASWRHPQRHSPSRVAGMSCSQSSTPSQIAVSRSIAACISQDTRYDVSVDINQCVAGQLNVCGAMPESKWDFAKRRWHFQESHEWGIVNLGFVDANCTFYVLLLGHLGGASILDPEIYEKDIALLYRSTSTLTPYDVKVVLYLASEWNPEKDSYVNGGDVRVKMFPPLLPAFIGVLLVLHRKGSQSAIKLELENRIPTYIDADIEIIPLDW</sequence>
<dbReference type="PANTHER" id="PTHR10622">
    <property type="entry name" value="HET DOMAIN-CONTAINING PROTEIN"/>
    <property type="match status" value="1"/>
</dbReference>
<reference evidence="2 3" key="1">
    <citation type="submission" date="2016-05" db="EMBL/GenBank/DDBJ databases">
        <title>A degradative enzymes factory behind the ericoid mycorrhizal symbiosis.</title>
        <authorList>
            <consortium name="DOE Joint Genome Institute"/>
            <person name="Martino E."/>
            <person name="Morin E."/>
            <person name="Grelet G."/>
            <person name="Kuo A."/>
            <person name="Kohler A."/>
            <person name="Daghino S."/>
            <person name="Barry K."/>
            <person name="Choi C."/>
            <person name="Cichocki N."/>
            <person name="Clum A."/>
            <person name="Copeland A."/>
            <person name="Hainaut M."/>
            <person name="Haridas S."/>
            <person name="Labutti K."/>
            <person name="Lindquist E."/>
            <person name="Lipzen A."/>
            <person name="Khouja H.-R."/>
            <person name="Murat C."/>
            <person name="Ohm R."/>
            <person name="Olson A."/>
            <person name="Spatafora J."/>
            <person name="Veneault-Fourrey C."/>
            <person name="Henrissat B."/>
            <person name="Grigoriev I."/>
            <person name="Martin F."/>
            <person name="Perotto S."/>
        </authorList>
    </citation>
    <scope>NUCLEOTIDE SEQUENCE [LARGE SCALE GENOMIC DNA]</scope>
    <source>
        <strain evidence="2 3">UAMH 7357</strain>
    </source>
</reference>
<proteinExistence type="predicted"/>
<dbReference type="AlphaFoldDB" id="A0A2J6QJN7"/>
<dbReference type="Proteomes" id="UP000235672">
    <property type="component" value="Unassembled WGS sequence"/>
</dbReference>
<protein>
    <recommendedName>
        <fullName evidence="1">Heterokaryon incompatibility domain-containing protein</fullName>
    </recommendedName>
</protein>
<dbReference type="InterPro" id="IPR010730">
    <property type="entry name" value="HET"/>
</dbReference>
<keyword evidence="3" id="KW-1185">Reference proteome</keyword>
<dbReference type="OrthoDB" id="674604at2759"/>
<dbReference type="PANTHER" id="PTHR10622:SF12">
    <property type="entry name" value="HET DOMAIN-CONTAINING PROTEIN"/>
    <property type="match status" value="1"/>
</dbReference>
<dbReference type="Pfam" id="PF06985">
    <property type="entry name" value="HET"/>
    <property type="match status" value="1"/>
</dbReference>
<name>A0A2J6QJN7_9HELO</name>
<evidence type="ECO:0000259" key="1">
    <source>
        <dbReference type="Pfam" id="PF06985"/>
    </source>
</evidence>
<gene>
    <name evidence="2" type="ORF">NA56DRAFT_655050</name>
</gene>
<dbReference type="STRING" id="1745343.A0A2J6QJN7"/>
<accession>A0A2J6QJN7</accession>
<feature type="domain" description="Heterokaryon incompatibility" evidence="1">
    <location>
        <begin position="8"/>
        <end position="53"/>
    </location>
</feature>
<dbReference type="EMBL" id="KZ613468">
    <property type="protein sequence ID" value="PMD26460.1"/>
    <property type="molecule type" value="Genomic_DNA"/>
</dbReference>